<gene>
    <name evidence="6" type="ORF">JHL17_01195</name>
</gene>
<dbReference type="CDD" id="cd18808">
    <property type="entry name" value="SF1_C_Upf1"/>
    <property type="match status" value="1"/>
</dbReference>
<dbReference type="InterPro" id="IPR047187">
    <property type="entry name" value="SF1_C_Upf1"/>
</dbReference>
<organism evidence="6 7">
    <name type="scientific">Azospirillum endophyticum</name>
    <dbReference type="NCBI Taxonomy" id="2800326"/>
    <lineage>
        <taxon>Bacteria</taxon>
        <taxon>Pseudomonadati</taxon>
        <taxon>Pseudomonadota</taxon>
        <taxon>Alphaproteobacteria</taxon>
        <taxon>Rhodospirillales</taxon>
        <taxon>Azospirillaceae</taxon>
        <taxon>Azospirillum</taxon>
    </lineage>
</organism>
<dbReference type="InterPro" id="IPR045055">
    <property type="entry name" value="DNA2/NAM7-like"/>
</dbReference>
<proteinExistence type="predicted"/>
<feature type="region of interest" description="Disordered" evidence="1">
    <location>
        <begin position="1762"/>
        <end position="1783"/>
    </location>
</feature>
<sequence length="1954" mass="213060">MDSRTETASSALAIDAVIAPKISFATHQSAVPVLRDLRLINLGGEPLQNIVAEILADPPVFEPVQWRIDRIAAGGEAHITKRDLRLNAGLLFQLNEAIRATVTLRATAEGMDGGDAADRVLPVELLARNEWGGAAAMPELLAAFTLPNDPAVSRLIKASSDVLRRGGRPDGVEGYQSKSRTRVHELASAIWSAVASLRLTYAEPPSSFEWQGQKVRSPSQILETGLGTCLDTALLFAAVLEQAGLYPVIVVTRGHAFAGVWLQPQEFATLLVEDAASLRKRVALQELVLFETTLATGGHPSPFSRAIAQANRQIDEEREGEFVMALDIRRARMQRLRPLALADAASSWTGQAAADADIVAVGDVLEAAPALPDFDLTESSEPPDGVATAEGRLDRWQRKLLDLTTRNRLLNVKPGATSIRLICPDPATLEDRLADGASFRIVAAPAMDGGAGRDTALHLQRTGEELEAAYARDAMERGEILSPMPTDKLDAQLVDLYRKTQLDLAEGGANTLFLAVGFLVWKKSGSDTRHYRAPLILLPVKLQRRSARSGVRLSSHEDEPRFNLTLLQMLRQDFELDIPELAGPLPVDESGIDVPRIWTMVRRAVRDMPGFEVVEDVVLGAFSFAKYLMWKDLVDRTDALKRNPVVRHLLETPRDAYAGQGEPPYPSKLDELVAPEELFTPLAADSSQLAAVVGSAQGCDFVLDGPPGTGKSQTIANMIAHNLALGRTVLFVAEKRAALDVVHRRLVAHGLGPFCLELHSNKASKQDVLRQLDAAWTTAEEPPAELWSRRAAELKTSRDRLNNFVRALHRRHANGLTLYSAIGRVARDGADAALRLTWPRGMEHAETDLESLRDTAHRLDLHRATASPENRAAFGHVGRTEWSNAWQAELLAAAAALAAASKTLELARARLVDGLGTAVGGDRRGLAAAAALARALGEVGELNLGFAFTPDAARMIEQGTRVLPLLGAYRTEAALLSRPMDPERVKALPMAELDAEWAAAGEAIWPLSSLRKKAVAKRLDPSGTADPETDLPRLRRLQEILAEIDGLPQAQALPGWQGVATDPDRLDRKLKAAGTVRAALGGAAQSPDQLIALRTSLKQLCTEAGDLLAPEGAVGQVMRQYLDSHAAFLDAKDAFERTAGAPEPVDGADLLAECQTIAAAMAARPTQLNAWTAWQRARQAAVQQGLDGLVVAVEDGTVPPGRAAEAFDIAYARWWADWAIDIEPLVRDFNVTEHTDTIGRFRALDREFGELTQLYIRARIAGGIPAKDSKSPPAGFGTLAHQLKLQKRHKPVRQLVAEMGPALTTLTPCLLMSPLSVAQFLPPEMPPFDLVIFDEASQITPWDAVGAIARGRQLVVAGDPKQMPPTSFFDRGAGAEDDDSEIETDQESILEECLGARLPQRRLTWHYRSRHESLIAFSNHRYYDGDLITFPAPVTRETMVSLRQVPGAWSRGKDRNNRTEAEAVVTEVLRRLLDPAFVDERGNRLTLGVITLNSEQQKLIEDLLDRARRRYPELEPYFAEDAPEPVVVKNLETVQGDERDVILLGIAYGPETPDAPTMPMNFGPLNRDGGWRRLNVAITRARREMVVFTSFPPTLIDLNRTSSSALRDLRHFLEYAERGTRTLGEVTGASAGSANSHFEQAVAQGLGGRGWTVVPQVGVSRFRIDLGVVHPDRPEDYLIGIECDGASYHGAATARDRDKVREAVLRGLGWSLARVWSTEWWIDPEGALDRLDAALKEALERSRAEAVAAPVTAEAPDVVLDLGADGEDGSDEAETPMETEDDQAAYGGEYRRTDFGAIAGIDPDRFQESDYSAILKEMVLQVVAAEAPICDSLLVERIARAHGFKRSGRLIRERIMAVARGVAHIETEHTGTSFVWPDAMAVAAWEMARFPNTDADVRSIEDIALPELSAAIRGCIDVEDPLTGAARQFGIRRLNSAARDRLKMAKPVAGHIRE</sequence>
<evidence type="ECO:0000313" key="6">
    <source>
        <dbReference type="EMBL" id="MBK1836014.1"/>
    </source>
</evidence>
<evidence type="ECO:0000259" key="5">
    <source>
        <dbReference type="Pfam" id="PF18741"/>
    </source>
</evidence>
<reference evidence="7" key="1">
    <citation type="submission" date="2021-01" db="EMBL/GenBank/DDBJ databases">
        <title>Genome public.</title>
        <authorList>
            <person name="Liu C."/>
            <person name="Sun Q."/>
        </authorList>
    </citation>
    <scope>NUCLEOTIDE SEQUENCE [LARGE SCALE GENOMIC DNA]</scope>
    <source>
        <strain evidence="7">YIM B02556</strain>
    </source>
</reference>
<dbReference type="Gene3D" id="3.40.50.300">
    <property type="entry name" value="P-loop containing nucleotide triphosphate hydrolases"/>
    <property type="match status" value="3"/>
</dbReference>
<dbReference type="EMBL" id="JAENHM010000003">
    <property type="protein sequence ID" value="MBK1836014.1"/>
    <property type="molecule type" value="Genomic_DNA"/>
</dbReference>
<feature type="compositionally biased region" description="Acidic residues" evidence="1">
    <location>
        <begin position="1764"/>
        <end position="1783"/>
    </location>
</feature>
<keyword evidence="7" id="KW-1185">Reference proteome</keyword>
<dbReference type="InterPro" id="IPR041679">
    <property type="entry name" value="DNA2/NAM7-like_C"/>
</dbReference>
<evidence type="ECO:0000259" key="2">
    <source>
        <dbReference type="Pfam" id="PF11784"/>
    </source>
</evidence>
<dbReference type="PANTHER" id="PTHR10887">
    <property type="entry name" value="DNA2/NAM7 HELICASE FAMILY"/>
    <property type="match status" value="1"/>
</dbReference>
<name>A0ABS1EY19_9PROT</name>
<protein>
    <submittedName>
        <fullName evidence="6">DUF3320 domain-containing protein</fullName>
    </submittedName>
</protein>
<dbReference type="InterPro" id="IPR021754">
    <property type="entry name" value="DUF3320"/>
</dbReference>
<dbReference type="Pfam" id="PF13195">
    <property type="entry name" value="DUF4011"/>
    <property type="match status" value="1"/>
</dbReference>
<accession>A0ABS1EY19</accession>
<feature type="domain" description="Restriction endonuclease type II-like" evidence="5">
    <location>
        <begin position="1638"/>
        <end position="1735"/>
    </location>
</feature>
<dbReference type="SUPFAM" id="SSF52540">
    <property type="entry name" value="P-loop containing nucleoside triphosphate hydrolases"/>
    <property type="match status" value="1"/>
</dbReference>
<dbReference type="SUPFAM" id="SSF52980">
    <property type="entry name" value="Restriction endonuclease-like"/>
    <property type="match status" value="1"/>
</dbReference>
<dbReference type="Proteomes" id="UP000652760">
    <property type="component" value="Unassembled WGS sequence"/>
</dbReference>
<evidence type="ECO:0000259" key="4">
    <source>
        <dbReference type="Pfam" id="PF13087"/>
    </source>
</evidence>
<dbReference type="Pfam" id="PF18741">
    <property type="entry name" value="MTES_1575"/>
    <property type="match status" value="1"/>
</dbReference>
<dbReference type="InterPro" id="IPR041677">
    <property type="entry name" value="DNA2/NAM7_AAA_11"/>
</dbReference>
<evidence type="ECO:0000259" key="3">
    <source>
        <dbReference type="Pfam" id="PF13086"/>
    </source>
</evidence>
<dbReference type="InterPro" id="IPR027417">
    <property type="entry name" value="P-loop_NTPase"/>
</dbReference>
<dbReference type="RefSeq" id="WP_200190217.1">
    <property type="nucleotide sequence ID" value="NZ_JAENHM010000003.1"/>
</dbReference>
<dbReference type="InterPro" id="IPR025103">
    <property type="entry name" value="DUF4011"/>
</dbReference>
<feature type="domain" description="DNA2/NAM7 helicase-like C-terminal" evidence="4">
    <location>
        <begin position="1387"/>
        <end position="1588"/>
    </location>
</feature>
<dbReference type="Gene3D" id="3.10.620.30">
    <property type="match status" value="1"/>
</dbReference>
<feature type="domain" description="DUF3320" evidence="2">
    <location>
        <begin position="1804"/>
        <end position="1853"/>
    </location>
</feature>
<dbReference type="InterPro" id="IPR011335">
    <property type="entry name" value="Restrct_endonuc-II-like"/>
</dbReference>
<evidence type="ECO:0000313" key="7">
    <source>
        <dbReference type="Proteomes" id="UP000652760"/>
    </source>
</evidence>
<dbReference type="Pfam" id="PF13087">
    <property type="entry name" value="AAA_12"/>
    <property type="match status" value="1"/>
</dbReference>
<dbReference type="Gene3D" id="3.40.960.10">
    <property type="entry name" value="VSR Endonuclease"/>
    <property type="match status" value="1"/>
</dbReference>
<dbReference type="InterPro" id="IPR049468">
    <property type="entry name" value="Restrct_endonuc-II-like_dom"/>
</dbReference>
<dbReference type="Pfam" id="PF11784">
    <property type="entry name" value="DUF3320"/>
    <property type="match status" value="1"/>
</dbReference>
<dbReference type="PANTHER" id="PTHR10887:SF495">
    <property type="entry name" value="HELICASE SENATAXIN ISOFORM X1-RELATED"/>
    <property type="match status" value="1"/>
</dbReference>
<comment type="caution">
    <text evidence="6">The sequence shown here is derived from an EMBL/GenBank/DDBJ whole genome shotgun (WGS) entry which is preliminary data.</text>
</comment>
<dbReference type="Pfam" id="PF13086">
    <property type="entry name" value="AAA_11"/>
    <property type="match status" value="1"/>
</dbReference>
<feature type="domain" description="DNA2/NAM7 helicase helicase" evidence="3">
    <location>
        <begin position="1325"/>
        <end position="1367"/>
    </location>
</feature>
<evidence type="ECO:0000256" key="1">
    <source>
        <dbReference type="SAM" id="MobiDB-lite"/>
    </source>
</evidence>